<dbReference type="eggNOG" id="COG4959">
    <property type="taxonomic scope" value="Bacteria"/>
</dbReference>
<keyword evidence="4" id="KW-1185">Reference proteome</keyword>
<dbReference type="AlphaFoldDB" id="C6XP94"/>
<dbReference type="HOGENOM" id="CLU_104604_0_0_5"/>
<evidence type="ECO:0000256" key="1">
    <source>
        <dbReference type="SAM" id="Phobius"/>
    </source>
</evidence>
<dbReference type="Gene3D" id="2.10.109.10">
    <property type="entry name" value="Umud Fragment, subunit A"/>
    <property type="match status" value="1"/>
</dbReference>
<dbReference type="Pfam" id="PF10502">
    <property type="entry name" value="Peptidase_S26"/>
    <property type="match status" value="1"/>
</dbReference>
<dbReference type="Proteomes" id="UP000002745">
    <property type="component" value="Chromosome"/>
</dbReference>
<organism evidence="3 4">
    <name type="scientific">Hirschia baltica (strain ATCC 49814 / DSM 5838 / IFAM 1418)</name>
    <dbReference type="NCBI Taxonomy" id="582402"/>
    <lineage>
        <taxon>Bacteria</taxon>
        <taxon>Pseudomonadati</taxon>
        <taxon>Pseudomonadota</taxon>
        <taxon>Alphaproteobacteria</taxon>
        <taxon>Hyphomonadales</taxon>
        <taxon>Hyphomonadaceae</taxon>
        <taxon>Hirschia</taxon>
    </lineage>
</organism>
<reference evidence="4" key="1">
    <citation type="journal article" date="2011" name="J. Bacteriol.">
        <title>Genome sequences of eight morphologically diverse alphaproteobacteria.</title>
        <authorList>
            <consortium name="US DOE Joint Genome Institute"/>
            <person name="Brown P.J."/>
            <person name="Kysela D.T."/>
            <person name="Buechlein A."/>
            <person name="Hemmerich C."/>
            <person name="Brun Y.V."/>
        </authorList>
    </citation>
    <scope>NUCLEOTIDE SEQUENCE [LARGE SCALE GENOMIC DNA]</scope>
    <source>
        <strain evidence="4">ATCC 49814 / DSM 5838 / IFAM 1418</strain>
    </source>
</reference>
<sequence>MFKSQYLFIGIVGVFMTVISTIPIQSRLIWNRTQSAPLGLYWLTKQAPVVGDLALISAKSDEAIWAQNHGYTGPKWPLLKLVSATQDDVICRVDEQIIINNSHIAITLSYPQDLPKWEGCFKLGNDERFLLNPHPHSLDGRYFGLTNQQDIEGKLIPIWTYTP</sequence>
<dbReference type="GO" id="GO:0004252">
    <property type="term" value="F:serine-type endopeptidase activity"/>
    <property type="evidence" value="ECO:0007669"/>
    <property type="project" value="InterPro"/>
</dbReference>
<dbReference type="KEGG" id="hba:Hbal_0681"/>
<dbReference type="EMBL" id="CP001678">
    <property type="protein sequence ID" value="ACT58380.1"/>
    <property type="molecule type" value="Genomic_DNA"/>
</dbReference>
<name>C6XP94_HIRBI</name>
<dbReference type="InterPro" id="IPR019533">
    <property type="entry name" value="Peptidase_S26"/>
</dbReference>
<dbReference type="STRING" id="582402.Hbal_0681"/>
<evidence type="ECO:0000259" key="2">
    <source>
        <dbReference type="Pfam" id="PF10502"/>
    </source>
</evidence>
<feature type="transmembrane region" description="Helical" evidence="1">
    <location>
        <begin position="6"/>
        <end position="24"/>
    </location>
</feature>
<accession>C6XP94</accession>
<gene>
    <name evidence="3" type="ordered locus">Hbal_0681</name>
</gene>
<keyword evidence="1" id="KW-0472">Membrane</keyword>
<protein>
    <submittedName>
        <fullName evidence="3">Plasmid transfer protein TraF</fullName>
    </submittedName>
</protein>
<keyword evidence="1" id="KW-0812">Transmembrane</keyword>
<feature type="domain" description="Peptidase S26" evidence="2">
    <location>
        <begin position="7"/>
        <end position="157"/>
    </location>
</feature>
<keyword evidence="1" id="KW-1133">Transmembrane helix</keyword>
<dbReference type="SUPFAM" id="SSF51306">
    <property type="entry name" value="LexA/Signal peptidase"/>
    <property type="match status" value="1"/>
</dbReference>
<dbReference type="InterPro" id="IPR036286">
    <property type="entry name" value="LexA/Signal_pep-like_sf"/>
</dbReference>
<dbReference type="GO" id="GO:0006465">
    <property type="term" value="P:signal peptide processing"/>
    <property type="evidence" value="ECO:0007669"/>
    <property type="project" value="InterPro"/>
</dbReference>
<evidence type="ECO:0000313" key="3">
    <source>
        <dbReference type="EMBL" id="ACT58380.1"/>
    </source>
</evidence>
<evidence type="ECO:0000313" key="4">
    <source>
        <dbReference type="Proteomes" id="UP000002745"/>
    </source>
</evidence>
<proteinExistence type="predicted"/>